<dbReference type="AlphaFoldDB" id="A0A6M4A2B3"/>
<keyword evidence="3" id="KW-1185">Reference proteome</keyword>
<feature type="region of interest" description="Disordered" evidence="1">
    <location>
        <begin position="36"/>
        <end position="71"/>
    </location>
</feature>
<dbReference type="Proteomes" id="UP000274350">
    <property type="component" value="Chromosome"/>
</dbReference>
<evidence type="ECO:0000313" key="2">
    <source>
        <dbReference type="EMBL" id="QJQ05304.1"/>
    </source>
</evidence>
<accession>A0A6M4A2B3</accession>
<evidence type="ECO:0000313" key="3">
    <source>
        <dbReference type="Proteomes" id="UP000274350"/>
    </source>
</evidence>
<evidence type="ECO:0000256" key="1">
    <source>
        <dbReference type="SAM" id="MobiDB-lite"/>
    </source>
</evidence>
<name>A0A6M4A2B3_9BURK</name>
<protein>
    <submittedName>
        <fullName evidence="2">Uncharacterized protein</fullName>
    </submittedName>
</protein>
<feature type="compositionally biased region" description="Basic and acidic residues" evidence="1">
    <location>
        <begin position="36"/>
        <end position="58"/>
    </location>
</feature>
<dbReference type="KEGG" id="upi:EJG51_004955"/>
<reference evidence="2 3" key="1">
    <citation type="journal article" date="2019" name="Int. J. Syst. Evol. Microbiol.">
        <title>Undibacterium piscinae sp. nov., isolated from Korean shiner intestine.</title>
        <authorList>
            <person name="Lee S.Y."/>
            <person name="Kang W."/>
            <person name="Kim P.S."/>
            <person name="Kim H.S."/>
            <person name="Sung H."/>
            <person name="Shin N.R."/>
            <person name="Whon T.W."/>
            <person name="Yun J.H."/>
            <person name="Lee J.Y."/>
            <person name="Lee J.Y."/>
            <person name="Jung M.J."/>
            <person name="Jeong Y.S."/>
            <person name="Tak E.J."/>
            <person name="Han J.E."/>
            <person name="Hyun D.W."/>
            <person name="Kang M.S."/>
            <person name="Lee K.E."/>
            <person name="Lee B.H."/>
            <person name="Bae J.W."/>
        </authorList>
    </citation>
    <scope>NUCLEOTIDE SEQUENCE [LARGE SCALE GENOMIC DNA]</scope>
    <source>
        <strain evidence="2 3">S11R28</strain>
    </source>
</reference>
<organism evidence="2 3">
    <name type="scientific">Undibacterium piscinae</name>
    <dbReference type="NCBI Taxonomy" id="2495591"/>
    <lineage>
        <taxon>Bacteria</taxon>
        <taxon>Pseudomonadati</taxon>
        <taxon>Pseudomonadota</taxon>
        <taxon>Betaproteobacteria</taxon>
        <taxon>Burkholderiales</taxon>
        <taxon>Oxalobacteraceae</taxon>
        <taxon>Undibacterium</taxon>
    </lineage>
</organism>
<dbReference type="EMBL" id="CP051152">
    <property type="protein sequence ID" value="QJQ05304.1"/>
    <property type="molecule type" value="Genomic_DNA"/>
</dbReference>
<proteinExistence type="predicted"/>
<gene>
    <name evidence="2" type="ORF">EJG51_004955</name>
</gene>
<sequence length="86" mass="10053">MKNKKMKIQIASNYNLIMLSVIEYLGQLSRATIERAERARANRRADKNENQNKNRNEKSSPQSKQRRSPCLFSPRFSLRLCGKNLL</sequence>